<sequence>MKKTTFSVETDRYKTKQPDSRHELIYATKYASDGLEDCHLMLNTYADPDAGSFPSDATLITLTRRDALLLAQEILNLYA</sequence>
<accession>A0A7L5DVA0</accession>
<dbReference type="AlphaFoldDB" id="A0A7L5DVA0"/>
<dbReference type="Proteomes" id="UP000501128">
    <property type="component" value="Chromosome"/>
</dbReference>
<organism evidence="1 2">
    <name type="scientific">Spirosoma rhododendri</name>
    <dbReference type="NCBI Taxonomy" id="2728024"/>
    <lineage>
        <taxon>Bacteria</taxon>
        <taxon>Pseudomonadati</taxon>
        <taxon>Bacteroidota</taxon>
        <taxon>Cytophagia</taxon>
        <taxon>Cytophagales</taxon>
        <taxon>Cytophagaceae</taxon>
        <taxon>Spirosoma</taxon>
    </lineage>
</organism>
<keyword evidence="2" id="KW-1185">Reference proteome</keyword>
<dbReference type="RefSeq" id="WP_169552487.1">
    <property type="nucleotide sequence ID" value="NZ_CP051677.1"/>
</dbReference>
<dbReference type="EMBL" id="CP051677">
    <property type="protein sequence ID" value="QJD80528.1"/>
    <property type="molecule type" value="Genomic_DNA"/>
</dbReference>
<name>A0A7L5DVA0_9BACT</name>
<dbReference type="KEGG" id="srho:HH216_20465"/>
<evidence type="ECO:0000313" key="2">
    <source>
        <dbReference type="Proteomes" id="UP000501128"/>
    </source>
</evidence>
<evidence type="ECO:0000313" key="1">
    <source>
        <dbReference type="EMBL" id="QJD80528.1"/>
    </source>
</evidence>
<gene>
    <name evidence="1" type="ORF">HH216_20465</name>
</gene>
<reference evidence="1 2" key="1">
    <citation type="submission" date="2020-04" db="EMBL/GenBank/DDBJ databases">
        <title>Genome sequencing of novel species.</title>
        <authorList>
            <person name="Heo J."/>
            <person name="Kim S.-J."/>
            <person name="Kim J.-S."/>
            <person name="Hong S.-B."/>
            <person name="Kwon S.-W."/>
        </authorList>
    </citation>
    <scope>NUCLEOTIDE SEQUENCE [LARGE SCALE GENOMIC DNA]</scope>
    <source>
        <strain evidence="1 2">CJU-R4</strain>
    </source>
</reference>
<proteinExistence type="predicted"/>
<protein>
    <submittedName>
        <fullName evidence="1">Uncharacterized protein</fullName>
    </submittedName>
</protein>